<dbReference type="EnsemblMetazoa" id="XM_022814571">
    <property type="protein sequence ID" value="XP_022670306"/>
    <property type="gene ID" value="LOC111254079"/>
</dbReference>
<dbReference type="EnsemblMetazoa" id="XM_022814570">
    <property type="protein sequence ID" value="XP_022670305"/>
    <property type="gene ID" value="LOC111254079"/>
</dbReference>
<dbReference type="GO" id="GO:0050660">
    <property type="term" value="F:flavin adenine dinucleotide binding"/>
    <property type="evidence" value="ECO:0007669"/>
    <property type="project" value="InterPro"/>
</dbReference>
<evidence type="ECO:0000256" key="6">
    <source>
        <dbReference type="ARBA" id="ARBA00023002"/>
    </source>
</evidence>
<keyword evidence="5" id="KW-0521">NADP</keyword>
<dbReference type="InterPro" id="IPR036188">
    <property type="entry name" value="FAD/NAD-bd_sf"/>
</dbReference>
<evidence type="ECO:0000256" key="5">
    <source>
        <dbReference type="ARBA" id="ARBA00022857"/>
    </source>
</evidence>
<organism evidence="9 10">
    <name type="scientific">Varroa destructor</name>
    <name type="common">Honeybee mite</name>
    <dbReference type="NCBI Taxonomy" id="109461"/>
    <lineage>
        <taxon>Eukaryota</taxon>
        <taxon>Metazoa</taxon>
        <taxon>Ecdysozoa</taxon>
        <taxon>Arthropoda</taxon>
        <taxon>Chelicerata</taxon>
        <taxon>Arachnida</taxon>
        <taxon>Acari</taxon>
        <taxon>Parasitiformes</taxon>
        <taxon>Mesostigmata</taxon>
        <taxon>Gamasina</taxon>
        <taxon>Dermanyssoidea</taxon>
        <taxon>Varroidae</taxon>
        <taxon>Varroa</taxon>
    </lineage>
</organism>
<dbReference type="RefSeq" id="XP_022670305.1">
    <property type="nucleotide sequence ID" value="XM_022814570.1"/>
</dbReference>
<proteinExistence type="inferred from homology"/>
<keyword evidence="7 8" id="KW-0503">Monooxygenase</keyword>
<keyword evidence="10" id="KW-1185">Reference proteome</keyword>
<evidence type="ECO:0000313" key="10">
    <source>
        <dbReference type="Proteomes" id="UP000594260"/>
    </source>
</evidence>
<dbReference type="GO" id="GO:0050661">
    <property type="term" value="F:NADP binding"/>
    <property type="evidence" value="ECO:0007669"/>
    <property type="project" value="InterPro"/>
</dbReference>
<comment type="similarity">
    <text evidence="2 8">Belongs to the FMO family.</text>
</comment>
<dbReference type="InterPro" id="IPR050346">
    <property type="entry name" value="FMO-like"/>
</dbReference>
<evidence type="ECO:0000256" key="2">
    <source>
        <dbReference type="ARBA" id="ARBA00009183"/>
    </source>
</evidence>
<dbReference type="InterPro" id="IPR020946">
    <property type="entry name" value="Flavin_mOase-like"/>
</dbReference>
<dbReference type="KEGG" id="vde:111254079"/>
<dbReference type="FunCoup" id="A0A7M7MJ96">
    <property type="interactions" value="214"/>
</dbReference>
<dbReference type="GO" id="GO:0004499">
    <property type="term" value="F:N,N-dimethylaniline monooxygenase activity"/>
    <property type="evidence" value="ECO:0007669"/>
    <property type="project" value="InterPro"/>
</dbReference>
<dbReference type="Pfam" id="PF00743">
    <property type="entry name" value="FMO-like"/>
    <property type="match status" value="2"/>
</dbReference>
<reference evidence="9" key="1">
    <citation type="submission" date="2021-01" db="UniProtKB">
        <authorList>
            <consortium name="EnsemblMetazoa"/>
        </authorList>
    </citation>
    <scope>IDENTIFICATION</scope>
</reference>
<dbReference type="RefSeq" id="XP_022670306.1">
    <property type="nucleotide sequence ID" value="XM_022814571.1"/>
</dbReference>
<dbReference type="OrthoDB" id="66881at2759"/>
<evidence type="ECO:0000313" key="9">
    <source>
        <dbReference type="EnsemblMetazoa" id="XP_022670305"/>
    </source>
</evidence>
<sequence>MYRDLRTNLPVEIMGYPGHPFPEEGPSFVHHSTVKKYLDDFYKNQVEPYGNIKHNTKVVAVRRALNDSHWEVDVVEATGDKRTESFTHIMVCNGKYTVPRLPDVPGLETFTGTIEHSHGYRTPEKYVGKRVLIVGGGFSGTDIAQEISSVAKECFLSHGLKAPLKLPNVTEKSLLKRVSRDRMHFASGDILSGLDCLLFCTGYKISAPFLNDLVNVDDGYRVRDLYRHTILITNPTITFIGLPSCIVPFVVFDYQVRLAIEVFTGEMKLPDETEMRKEVEREEAKREKAGLCPRKFAHDMRGNLLWDYLQTFVDDGFGQLDPTVKKGYVAVNEARCKDVVGYRNIKLSL</sequence>
<dbReference type="EC" id="1.-.-.-" evidence="8"/>
<dbReference type="PIRSF" id="PIRSF000332">
    <property type="entry name" value="FMO"/>
    <property type="match status" value="1"/>
</dbReference>
<dbReference type="PRINTS" id="PR00370">
    <property type="entry name" value="FMOXYGENASE"/>
</dbReference>
<name>A0A7M7MJ96_VARDE</name>
<dbReference type="InterPro" id="IPR000960">
    <property type="entry name" value="Flavin_mOase"/>
</dbReference>
<dbReference type="AlphaFoldDB" id="A0A7M7MJ96"/>
<dbReference type="SUPFAM" id="SSF51905">
    <property type="entry name" value="FAD/NAD(P)-binding domain"/>
    <property type="match status" value="2"/>
</dbReference>
<keyword evidence="6 8" id="KW-0560">Oxidoreductase</keyword>
<accession>A0A7M7MJ96</accession>
<dbReference type="FunFam" id="3.50.50.60:FF:000138">
    <property type="entry name" value="Flavin-containing monooxygenase"/>
    <property type="match status" value="1"/>
</dbReference>
<dbReference type="PANTHER" id="PTHR23023">
    <property type="entry name" value="DIMETHYLANILINE MONOOXYGENASE"/>
    <property type="match status" value="1"/>
</dbReference>
<evidence type="ECO:0000256" key="3">
    <source>
        <dbReference type="ARBA" id="ARBA00022630"/>
    </source>
</evidence>
<dbReference type="OMA" id="PVIHKLM"/>
<evidence type="ECO:0000256" key="8">
    <source>
        <dbReference type="RuleBase" id="RU361177"/>
    </source>
</evidence>
<protein>
    <recommendedName>
        <fullName evidence="8">Flavin-containing monooxygenase</fullName>
        <ecNumber evidence="8">1.-.-.-</ecNumber>
    </recommendedName>
</protein>
<dbReference type="Gene3D" id="3.50.50.60">
    <property type="entry name" value="FAD/NAD(P)-binding domain"/>
    <property type="match status" value="2"/>
</dbReference>
<evidence type="ECO:0000256" key="7">
    <source>
        <dbReference type="ARBA" id="ARBA00023033"/>
    </source>
</evidence>
<dbReference type="Proteomes" id="UP000594260">
    <property type="component" value="Unplaced"/>
</dbReference>
<evidence type="ECO:0000256" key="1">
    <source>
        <dbReference type="ARBA" id="ARBA00001974"/>
    </source>
</evidence>
<dbReference type="GeneID" id="111254079"/>
<keyword evidence="4 8" id="KW-0274">FAD</keyword>
<keyword evidence="3 8" id="KW-0285">Flavoprotein</keyword>
<comment type="cofactor">
    <cofactor evidence="1 8">
        <name>FAD</name>
        <dbReference type="ChEBI" id="CHEBI:57692"/>
    </cofactor>
</comment>
<dbReference type="InParanoid" id="A0A7M7MJ96"/>
<evidence type="ECO:0000256" key="4">
    <source>
        <dbReference type="ARBA" id="ARBA00022827"/>
    </source>
</evidence>